<proteinExistence type="predicted"/>
<dbReference type="PANTHER" id="PTHR11937">
    <property type="entry name" value="ACTIN"/>
    <property type="match status" value="1"/>
</dbReference>
<organism evidence="2 3">
    <name type="scientific">Sus scrofa</name>
    <name type="common">Pig</name>
    <dbReference type="NCBI Taxonomy" id="9823"/>
    <lineage>
        <taxon>Eukaryota</taxon>
        <taxon>Metazoa</taxon>
        <taxon>Chordata</taxon>
        <taxon>Craniata</taxon>
        <taxon>Vertebrata</taxon>
        <taxon>Euteleostomi</taxon>
        <taxon>Mammalia</taxon>
        <taxon>Eutheria</taxon>
        <taxon>Laurasiatheria</taxon>
        <taxon>Artiodactyla</taxon>
        <taxon>Suina</taxon>
        <taxon>Suidae</taxon>
        <taxon>Sus</taxon>
    </lineage>
</organism>
<protein>
    <submittedName>
        <fullName evidence="2">Uncharacterized protein</fullName>
    </submittedName>
</protein>
<evidence type="ECO:0000256" key="1">
    <source>
        <dbReference type="SAM" id="MobiDB-lite"/>
    </source>
</evidence>
<dbReference type="Ensembl" id="ENSSSCT00040052745.1">
    <property type="protein sequence ID" value="ENSSSCP00040021913.1"/>
    <property type="gene ID" value="ENSSSCG00040039462.1"/>
</dbReference>
<reference evidence="2" key="1">
    <citation type="submission" date="2025-08" db="UniProtKB">
        <authorList>
            <consortium name="Ensembl"/>
        </authorList>
    </citation>
    <scope>IDENTIFICATION</scope>
</reference>
<dbReference type="InterPro" id="IPR043129">
    <property type="entry name" value="ATPase_NBD"/>
</dbReference>
<dbReference type="SUPFAM" id="SSF53067">
    <property type="entry name" value="Actin-like ATPase domain"/>
    <property type="match status" value="1"/>
</dbReference>
<feature type="compositionally biased region" description="Basic residues" evidence="1">
    <location>
        <begin position="1"/>
        <end position="10"/>
    </location>
</feature>
<dbReference type="InterPro" id="IPR004000">
    <property type="entry name" value="Actin"/>
</dbReference>
<evidence type="ECO:0000313" key="2">
    <source>
        <dbReference type="Ensembl" id="ENSSSCP00040021913.1"/>
    </source>
</evidence>
<dbReference type="Pfam" id="PF00022">
    <property type="entry name" value="Actin"/>
    <property type="match status" value="1"/>
</dbReference>
<dbReference type="Gene3D" id="3.30.420.40">
    <property type="match status" value="1"/>
</dbReference>
<dbReference type="Proteomes" id="UP000694722">
    <property type="component" value="Unplaced"/>
</dbReference>
<feature type="region of interest" description="Disordered" evidence="1">
    <location>
        <begin position="307"/>
        <end position="338"/>
    </location>
</feature>
<name>A0A8D1EIH0_PIG</name>
<feature type="region of interest" description="Disordered" evidence="1">
    <location>
        <begin position="1"/>
        <end position="42"/>
    </location>
</feature>
<evidence type="ECO:0000313" key="3">
    <source>
        <dbReference type="Proteomes" id="UP000694722"/>
    </source>
</evidence>
<dbReference type="AlphaFoldDB" id="A0A8D1EIH0"/>
<accession>A0A8D1EIH0</accession>
<sequence length="407" mass="43088">MLLCHPHRRGAATGNTSLEGPPQLFPQHRPPHRGRRAAPLLSNTDSSRCRAGFAVDDSRPPFHGWGTLPRASGGPGAEGKYTGEKETLRYPLEHSTPHNWDHAGKAWYHTYQEQRVAGGPTGNSAWVEDHRVMLAASPAHPQGSRKRMTQILFQAFNPLAIRVASQASLSLGDAPGHTSGVDMVSGGRSPTCCPAMRVTPCPPLLHQDLATGDLTQHGNSFTTTAEQESCLTPRSSAAPWPWPWGRRWPPPCPPAPCAELRAAARSGAHYPLGAGPCGIHRAVCCSVVSTSGGTCPPARGCLVGPPRTRAPGTGCRGSEGRGPQGDHHDPPSSNSVLGGVRLRPGFAVHPPRCGSAGGSLTCRAAHQPPQMLLNGRSQDGLHLLHQLVQNMNLSLQTAHLSQPPEAG</sequence>
<feature type="compositionally biased region" description="Gly residues" evidence="1">
    <location>
        <begin position="314"/>
        <end position="323"/>
    </location>
</feature>